<protein>
    <submittedName>
        <fullName evidence="2">Uncharacterized protein</fullName>
    </submittedName>
</protein>
<evidence type="ECO:0000313" key="3">
    <source>
        <dbReference type="Proteomes" id="UP001176940"/>
    </source>
</evidence>
<organism evidence="2 3">
    <name type="scientific">Ranitomeya imitator</name>
    <name type="common">mimic poison frog</name>
    <dbReference type="NCBI Taxonomy" id="111125"/>
    <lineage>
        <taxon>Eukaryota</taxon>
        <taxon>Metazoa</taxon>
        <taxon>Chordata</taxon>
        <taxon>Craniata</taxon>
        <taxon>Vertebrata</taxon>
        <taxon>Euteleostomi</taxon>
        <taxon>Amphibia</taxon>
        <taxon>Batrachia</taxon>
        <taxon>Anura</taxon>
        <taxon>Neobatrachia</taxon>
        <taxon>Hyloidea</taxon>
        <taxon>Dendrobatidae</taxon>
        <taxon>Dendrobatinae</taxon>
        <taxon>Ranitomeya</taxon>
    </lineage>
</organism>
<reference evidence="2" key="1">
    <citation type="submission" date="2023-07" db="EMBL/GenBank/DDBJ databases">
        <authorList>
            <person name="Stuckert A."/>
        </authorList>
    </citation>
    <scope>NUCLEOTIDE SEQUENCE</scope>
</reference>
<keyword evidence="1" id="KW-0732">Signal</keyword>
<gene>
    <name evidence="2" type="ORF">RIMI_LOCUS10340892</name>
</gene>
<name>A0ABN9LRT0_9NEOB</name>
<sequence length="68" mass="7484">MEFRTLCILTTVLIFCPFFTASAWSVNNFLMTGPKAYLTYSTSVAVGAQSGIEECKFQFAWSGAVELS</sequence>
<keyword evidence="3" id="KW-1185">Reference proteome</keyword>
<evidence type="ECO:0000313" key="2">
    <source>
        <dbReference type="EMBL" id="CAJ0944254.1"/>
    </source>
</evidence>
<evidence type="ECO:0000256" key="1">
    <source>
        <dbReference type="SAM" id="SignalP"/>
    </source>
</evidence>
<comment type="caution">
    <text evidence="2">The sequence shown here is derived from an EMBL/GenBank/DDBJ whole genome shotgun (WGS) entry which is preliminary data.</text>
</comment>
<proteinExistence type="predicted"/>
<feature type="chain" id="PRO_5046026762" evidence="1">
    <location>
        <begin position="24"/>
        <end position="68"/>
    </location>
</feature>
<dbReference type="Proteomes" id="UP001176940">
    <property type="component" value="Unassembled WGS sequence"/>
</dbReference>
<feature type="signal peptide" evidence="1">
    <location>
        <begin position="1"/>
        <end position="23"/>
    </location>
</feature>
<accession>A0ABN9LRT0</accession>
<dbReference type="EMBL" id="CAUEEQ010022244">
    <property type="protein sequence ID" value="CAJ0944254.1"/>
    <property type="molecule type" value="Genomic_DNA"/>
</dbReference>